<proteinExistence type="predicted"/>
<dbReference type="OrthoDB" id="9784823at2"/>
<dbReference type="Gene3D" id="3.40.50.150">
    <property type="entry name" value="Vaccinia Virus protein VP39"/>
    <property type="match status" value="1"/>
</dbReference>
<evidence type="ECO:0000313" key="2">
    <source>
        <dbReference type="Proteomes" id="UP000197446"/>
    </source>
</evidence>
<keyword evidence="2" id="KW-1185">Reference proteome</keyword>
<dbReference type="InterPro" id="IPR029063">
    <property type="entry name" value="SAM-dependent_MTases_sf"/>
</dbReference>
<sequence length="387" mass="41863">MLTPPNLAARVAGSIRLSGGEWLELGVGSGRLLEASLAVGGPDHYVGVELDRKLASQCVARAHPAVELHMADVLQPDALKAALGERRFRVAMGNPPFGIGEVSQATQARLKELYPQVVQIKDWARLDLYFLLESLSRLERPGEIAFIVAAPIVQDPSLATFRKTLIESASEIECHELPVLTFDYRAEVQSFLLVARFGRTRGARVTLGRLEGPEFALACSRTVSAADAVHRMDLAHHEFQDFSQALARRPGFTTLEQLGARVVRGSRTRNQFEALGIPHFHTSDFPAANGGVAFGGEPLAGFQTAEAGNILVPRVGTRCIDRAAYVAKGSRPITEAVYRVVVPSRARASVFDWMGGDEGKAWRRSAAHGSCAKHLTVAALMTMPVPG</sequence>
<organism evidence="1 2">
    <name type="scientific">Roseateles puraquae</name>
    <dbReference type="NCBI Taxonomy" id="431059"/>
    <lineage>
        <taxon>Bacteria</taxon>
        <taxon>Pseudomonadati</taxon>
        <taxon>Pseudomonadota</taxon>
        <taxon>Betaproteobacteria</taxon>
        <taxon>Burkholderiales</taxon>
        <taxon>Sphaerotilaceae</taxon>
        <taxon>Roseateles</taxon>
    </lineage>
</organism>
<evidence type="ECO:0000313" key="1">
    <source>
        <dbReference type="EMBL" id="OWR02163.1"/>
    </source>
</evidence>
<dbReference type="AlphaFoldDB" id="A0A254NAJ1"/>
<comment type="caution">
    <text evidence="1">The sequence shown here is derived from an EMBL/GenBank/DDBJ whole genome shotgun (WGS) entry which is preliminary data.</text>
</comment>
<accession>A0A254NAJ1</accession>
<dbReference type="Proteomes" id="UP000197446">
    <property type="component" value="Unassembled WGS sequence"/>
</dbReference>
<dbReference type="CDD" id="cd02440">
    <property type="entry name" value="AdoMet_MTases"/>
    <property type="match status" value="1"/>
</dbReference>
<dbReference type="EMBL" id="NISI01000010">
    <property type="protein sequence ID" value="OWR02163.1"/>
    <property type="molecule type" value="Genomic_DNA"/>
</dbReference>
<name>A0A254NAJ1_9BURK</name>
<dbReference type="SUPFAM" id="SSF53335">
    <property type="entry name" value="S-adenosyl-L-methionine-dependent methyltransferases"/>
    <property type="match status" value="1"/>
</dbReference>
<gene>
    <name evidence="1" type="ORF">CDO81_20705</name>
</gene>
<protein>
    <submittedName>
        <fullName evidence="1">Uncharacterized protein</fullName>
    </submittedName>
</protein>
<dbReference type="RefSeq" id="WP_088485140.1">
    <property type="nucleotide sequence ID" value="NZ_NISI01000010.1"/>
</dbReference>
<reference evidence="1 2" key="1">
    <citation type="journal article" date="2007" name="Int. J. Syst. Evol. Microbiol.">
        <title>Description of Pelomonas aquatica sp. nov. and Pelomonas puraquae sp. nov., isolated from industrial and haemodialysis water.</title>
        <authorList>
            <person name="Gomila M."/>
            <person name="Bowien B."/>
            <person name="Falsen E."/>
            <person name="Moore E.R."/>
            <person name="Lalucat J."/>
        </authorList>
    </citation>
    <scope>NUCLEOTIDE SEQUENCE [LARGE SCALE GENOMIC DNA]</scope>
    <source>
        <strain evidence="1 2">CCUG 52769</strain>
    </source>
</reference>